<dbReference type="PANTHER" id="PTHR10775:SF158">
    <property type="entry name" value="TNP2-LIKE TRANSPOSON PROTEIN"/>
    <property type="match status" value="1"/>
</dbReference>
<dbReference type="PANTHER" id="PTHR10775">
    <property type="entry name" value="OS08G0208400 PROTEIN"/>
    <property type="match status" value="1"/>
</dbReference>
<dbReference type="OrthoDB" id="991067at2759"/>
<evidence type="ECO:0000256" key="1">
    <source>
        <dbReference type="SAM" id="MobiDB-lite"/>
    </source>
</evidence>
<gene>
    <name evidence="2" type="ORF">CCACVL1_07551</name>
</gene>
<keyword evidence="3" id="KW-1185">Reference proteome</keyword>
<comment type="caution">
    <text evidence="2">The sequence shown here is derived from an EMBL/GenBank/DDBJ whole genome shotgun (WGS) entry which is preliminary data.</text>
</comment>
<evidence type="ECO:0000313" key="3">
    <source>
        <dbReference type="Proteomes" id="UP000188268"/>
    </source>
</evidence>
<proteinExistence type="predicted"/>
<dbReference type="Gramene" id="OMO89985">
    <property type="protein sequence ID" value="OMO89985"/>
    <property type="gene ID" value="CCACVL1_07551"/>
</dbReference>
<dbReference type="EMBL" id="AWWV01008545">
    <property type="protein sequence ID" value="OMO89985.1"/>
    <property type="molecule type" value="Genomic_DNA"/>
</dbReference>
<dbReference type="AlphaFoldDB" id="A0A1R3J562"/>
<dbReference type="Proteomes" id="UP000188268">
    <property type="component" value="Unassembled WGS sequence"/>
</dbReference>
<dbReference type="InterPro" id="IPR004242">
    <property type="entry name" value="Transposase_21"/>
</dbReference>
<evidence type="ECO:0000313" key="2">
    <source>
        <dbReference type="EMBL" id="OMO89985.1"/>
    </source>
</evidence>
<feature type="region of interest" description="Disordered" evidence="1">
    <location>
        <begin position="80"/>
        <end position="104"/>
    </location>
</feature>
<dbReference type="Pfam" id="PF02992">
    <property type="entry name" value="Transposase_21"/>
    <property type="match status" value="1"/>
</dbReference>
<sequence length="450" mass="51050">MDKSWMQKDRCDPVYEAGLEQFLDFAFEGYSEFSFHGEDLPTRNSSMLAISSMDSSSLGGDVARDDVRGLLRDALNMHDRPSCHESDQVGSDANVGDLNEDTRDEEPTIEATNFYKLLESMNEPLYPESQVSKLSFSIKLLHLKCLSSMMGKALDLVLELLRNVFPFAAIPTSLYELKKIIGDLGFSYKKIHSCPQDCMLYWGDRADQESCHVCGSSRWLQPNSCDSLNREDVVANKGKLRPAKVLRYLDFASEPRNVRLGLASDGFNPFKTMSSTYSTWPVVIIPYNQAVATFYQTFIREALFGRLPLDWLGEGDKDGAGKDELDVAVFGFRFSIGIMLSHLFRLEKAWRVLIDLCEDHFGNWGRFRDQFSNLPGLQYSVQDFCDFGGLYCGVHISSIPNLNLVVLVLKLKFKESSMTFIHKIFPFELSKVIKFAPFRDCAVDKLLVYL</sequence>
<organism evidence="2 3">
    <name type="scientific">Corchorus capsularis</name>
    <name type="common">Jute</name>
    <dbReference type="NCBI Taxonomy" id="210143"/>
    <lineage>
        <taxon>Eukaryota</taxon>
        <taxon>Viridiplantae</taxon>
        <taxon>Streptophyta</taxon>
        <taxon>Embryophyta</taxon>
        <taxon>Tracheophyta</taxon>
        <taxon>Spermatophyta</taxon>
        <taxon>Magnoliopsida</taxon>
        <taxon>eudicotyledons</taxon>
        <taxon>Gunneridae</taxon>
        <taxon>Pentapetalae</taxon>
        <taxon>rosids</taxon>
        <taxon>malvids</taxon>
        <taxon>Malvales</taxon>
        <taxon>Malvaceae</taxon>
        <taxon>Grewioideae</taxon>
        <taxon>Apeibeae</taxon>
        <taxon>Corchorus</taxon>
    </lineage>
</organism>
<accession>A0A1R3J562</accession>
<reference evidence="2 3" key="1">
    <citation type="submission" date="2013-09" db="EMBL/GenBank/DDBJ databases">
        <title>Corchorus capsularis genome sequencing.</title>
        <authorList>
            <person name="Alam M."/>
            <person name="Haque M.S."/>
            <person name="Islam M.S."/>
            <person name="Emdad E.M."/>
            <person name="Islam M.M."/>
            <person name="Ahmed B."/>
            <person name="Halim A."/>
            <person name="Hossen Q.M.M."/>
            <person name="Hossain M.Z."/>
            <person name="Ahmed R."/>
            <person name="Khan M.M."/>
            <person name="Islam R."/>
            <person name="Rashid M.M."/>
            <person name="Khan S.A."/>
            <person name="Rahman M.S."/>
            <person name="Alam M."/>
        </authorList>
    </citation>
    <scope>NUCLEOTIDE SEQUENCE [LARGE SCALE GENOMIC DNA]</scope>
    <source>
        <strain evidence="3">cv. CVL-1</strain>
        <tissue evidence="2">Whole seedling</tissue>
    </source>
</reference>
<name>A0A1R3J562_COCAP</name>
<protein>
    <submittedName>
        <fullName evidence="2">Transposon, En/Spm-like protein</fullName>
    </submittedName>
</protein>
<dbReference type="OMA" id="RPSCHES"/>